<dbReference type="InterPro" id="IPR028045">
    <property type="entry name" value="HROB"/>
</dbReference>
<proteinExistence type="predicted"/>
<evidence type="ECO:0000313" key="3">
    <source>
        <dbReference type="EMBL" id="CEK47865.1"/>
    </source>
</evidence>
<reference evidence="3" key="1">
    <citation type="submission" date="2014-12" db="EMBL/GenBank/DDBJ databases">
        <title>Insight into the proteome of Arion vulgaris.</title>
        <authorList>
            <person name="Aradska J."/>
            <person name="Bulat T."/>
            <person name="Smidak R."/>
            <person name="Sarate P."/>
            <person name="Gangsoo J."/>
            <person name="Sialana F."/>
            <person name="Bilban M."/>
            <person name="Lubec G."/>
        </authorList>
    </citation>
    <scope>NUCLEOTIDE SEQUENCE</scope>
    <source>
        <tissue evidence="3">Skin</tissue>
    </source>
</reference>
<gene>
    <name evidence="3" type="primary">ORF2481</name>
</gene>
<dbReference type="PANTHER" id="PTHR14523">
    <property type="entry name" value="UNCHARACTERIZED PROTEIN C17ORF53 HOMOLOG"/>
    <property type="match status" value="1"/>
</dbReference>
<name>A0A0B6XX45_9EUPU</name>
<dbReference type="Pfam" id="PF15072">
    <property type="entry name" value="HROB"/>
    <property type="match status" value="1"/>
</dbReference>
<feature type="compositionally biased region" description="Polar residues" evidence="1">
    <location>
        <begin position="92"/>
        <end position="101"/>
    </location>
</feature>
<feature type="non-terminal residue" evidence="3">
    <location>
        <position position="112"/>
    </location>
</feature>
<accession>A0A0B6XX45</accession>
<dbReference type="AlphaFoldDB" id="A0A0B6XX45"/>
<dbReference type="InterPro" id="IPR058570">
    <property type="entry name" value="HROB_OB"/>
</dbReference>
<dbReference type="GO" id="GO:0000725">
    <property type="term" value="P:recombinational repair"/>
    <property type="evidence" value="ECO:0007669"/>
    <property type="project" value="InterPro"/>
</dbReference>
<dbReference type="PANTHER" id="PTHR14523:SF1">
    <property type="entry name" value="HOMOLOGOUS RECOMBINATION OB-FOLD PROTEIN"/>
    <property type="match status" value="1"/>
</dbReference>
<sequence length="112" mass="12295">LPLVIGVMENFEMQGSDASFVLRDPSGKMNGALHRDLFKDTSTALQAGSVLVLRQVSVISPSSRTHYLNITPGNVALIYTANREAMVSKRSWQVSQSLTNDTKLRTKGSETR</sequence>
<protein>
    <recommendedName>
        <fullName evidence="2">Homologous recombination OB-fold protein OB-fold domain-containing protein</fullName>
    </recommendedName>
</protein>
<evidence type="ECO:0000259" key="2">
    <source>
        <dbReference type="Pfam" id="PF15072"/>
    </source>
</evidence>
<organism evidence="3">
    <name type="scientific">Arion vulgaris</name>
    <dbReference type="NCBI Taxonomy" id="1028688"/>
    <lineage>
        <taxon>Eukaryota</taxon>
        <taxon>Metazoa</taxon>
        <taxon>Spiralia</taxon>
        <taxon>Lophotrochozoa</taxon>
        <taxon>Mollusca</taxon>
        <taxon>Gastropoda</taxon>
        <taxon>Heterobranchia</taxon>
        <taxon>Euthyneura</taxon>
        <taxon>Panpulmonata</taxon>
        <taxon>Eupulmonata</taxon>
        <taxon>Stylommatophora</taxon>
        <taxon>Helicina</taxon>
        <taxon>Arionoidea</taxon>
        <taxon>Arionidae</taxon>
        <taxon>Arion</taxon>
    </lineage>
</organism>
<feature type="compositionally biased region" description="Basic and acidic residues" evidence="1">
    <location>
        <begin position="102"/>
        <end position="112"/>
    </location>
</feature>
<dbReference type="EMBL" id="HACG01001000">
    <property type="protein sequence ID" value="CEK47865.1"/>
    <property type="molecule type" value="Transcribed_RNA"/>
</dbReference>
<feature type="domain" description="Homologous recombination OB-fold protein OB-fold" evidence="2">
    <location>
        <begin position="2"/>
        <end position="81"/>
    </location>
</feature>
<evidence type="ECO:0000256" key="1">
    <source>
        <dbReference type="SAM" id="MobiDB-lite"/>
    </source>
</evidence>
<feature type="region of interest" description="Disordered" evidence="1">
    <location>
        <begin position="92"/>
        <end position="112"/>
    </location>
</feature>
<feature type="non-terminal residue" evidence="3">
    <location>
        <position position="1"/>
    </location>
</feature>